<keyword evidence="1" id="KW-0812">Transmembrane</keyword>
<dbReference type="AlphaFoldDB" id="A0A9W5U0P9"/>
<keyword evidence="1" id="KW-1133">Transmembrane helix</keyword>
<proteinExistence type="predicted"/>
<organism evidence="2 3">
    <name type="scientific">Lentibacillus populi</name>
    <dbReference type="NCBI Taxonomy" id="1827502"/>
    <lineage>
        <taxon>Bacteria</taxon>
        <taxon>Bacillati</taxon>
        <taxon>Bacillota</taxon>
        <taxon>Bacilli</taxon>
        <taxon>Bacillales</taxon>
        <taxon>Bacillaceae</taxon>
        <taxon>Lentibacillus</taxon>
    </lineage>
</organism>
<evidence type="ECO:0000313" key="3">
    <source>
        <dbReference type="Proteomes" id="UP000621492"/>
    </source>
</evidence>
<accession>A0A9W5U0P9</accession>
<sequence length="49" mass="5590">MGASRQLVIAAIVVVFLHMYHNVDLMVKHSVKRTILIECNAKAIEQRLE</sequence>
<name>A0A9W5U0P9_9BACI</name>
<dbReference type="EMBL" id="BMJD01000048">
    <property type="protein sequence ID" value="GGB58010.1"/>
    <property type="molecule type" value="Genomic_DNA"/>
</dbReference>
<dbReference type="Proteomes" id="UP000621492">
    <property type="component" value="Unassembled WGS sequence"/>
</dbReference>
<keyword evidence="3" id="KW-1185">Reference proteome</keyword>
<feature type="transmembrane region" description="Helical" evidence="1">
    <location>
        <begin position="6"/>
        <end position="23"/>
    </location>
</feature>
<gene>
    <name evidence="2" type="ORF">GCM10011409_39380</name>
</gene>
<evidence type="ECO:0000256" key="1">
    <source>
        <dbReference type="SAM" id="Phobius"/>
    </source>
</evidence>
<protein>
    <submittedName>
        <fullName evidence="2">Uncharacterized protein</fullName>
    </submittedName>
</protein>
<comment type="caution">
    <text evidence="2">The sequence shown here is derived from an EMBL/GenBank/DDBJ whole genome shotgun (WGS) entry which is preliminary data.</text>
</comment>
<reference evidence="2" key="1">
    <citation type="journal article" date="2014" name="Int. J. Syst. Evol. Microbiol.">
        <title>Complete genome sequence of Corynebacterium casei LMG S-19264T (=DSM 44701T), isolated from a smear-ripened cheese.</title>
        <authorList>
            <consortium name="US DOE Joint Genome Institute (JGI-PGF)"/>
            <person name="Walter F."/>
            <person name="Albersmeier A."/>
            <person name="Kalinowski J."/>
            <person name="Ruckert C."/>
        </authorList>
    </citation>
    <scope>NUCLEOTIDE SEQUENCE</scope>
    <source>
        <strain evidence="2">CGMCC 1.15454</strain>
    </source>
</reference>
<keyword evidence="1" id="KW-0472">Membrane</keyword>
<reference evidence="2" key="2">
    <citation type="submission" date="2020-09" db="EMBL/GenBank/DDBJ databases">
        <authorList>
            <person name="Sun Q."/>
            <person name="Zhou Y."/>
        </authorList>
    </citation>
    <scope>NUCLEOTIDE SEQUENCE</scope>
    <source>
        <strain evidence="2">CGMCC 1.15454</strain>
    </source>
</reference>
<dbReference type="RefSeq" id="WP_188725746.1">
    <property type="nucleotide sequence ID" value="NZ_BMJD01000048.1"/>
</dbReference>
<evidence type="ECO:0000313" key="2">
    <source>
        <dbReference type="EMBL" id="GGB58010.1"/>
    </source>
</evidence>